<sequence length="161" mass="17920">MYKEWPLLEYAACCWARHAGASRPSSDDTLNCFRDFCQSEKHIEFAVSVVQELRVTWGLPFAYSDGLALAQFSCGSSPLHIAIIYDLQELCRSFLAQKPSFINHRDGKDRTPLMLAAALGRLGIVDTLLKSETVDLCAEDRQGWTALHHSIFGIVTASSKP</sequence>
<dbReference type="PANTHER" id="PTHR24198">
    <property type="entry name" value="ANKYRIN REPEAT AND PROTEIN KINASE DOMAIN-CONTAINING PROTEIN"/>
    <property type="match status" value="1"/>
</dbReference>
<proteinExistence type="predicted"/>
<evidence type="ECO:0000256" key="1">
    <source>
        <dbReference type="ARBA" id="ARBA00022737"/>
    </source>
</evidence>
<keyword evidence="1" id="KW-0677">Repeat</keyword>
<dbReference type="EMBL" id="MCFA01000017">
    <property type="protein sequence ID" value="ORY16567.1"/>
    <property type="molecule type" value="Genomic_DNA"/>
</dbReference>
<dbReference type="SMART" id="SM00248">
    <property type="entry name" value="ANK"/>
    <property type="match status" value="2"/>
</dbReference>
<dbReference type="InterPro" id="IPR036770">
    <property type="entry name" value="Ankyrin_rpt-contain_sf"/>
</dbReference>
<evidence type="ECO:0000313" key="3">
    <source>
        <dbReference type="EMBL" id="ORY16567.1"/>
    </source>
</evidence>
<dbReference type="Gene3D" id="1.25.40.20">
    <property type="entry name" value="Ankyrin repeat-containing domain"/>
    <property type="match status" value="1"/>
</dbReference>
<protein>
    <submittedName>
        <fullName evidence="3">Uncharacterized protein</fullName>
    </submittedName>
</protein>
<dbReference type="AlphaFoldDB" id="A0A1Y2A2N6"/>
<reference evidence="3 4" key="1">
    <citation type="submission" date="2016-07" db="EMBL/GenBank/DDBJ databases">
        <title>Pervasive Adenine N6-methylation of Active Genes in Fungi.</title>
        <authorList>
            <consortium name="DOE Joint Genome Institute"/>
            <person name="Mondo S.J."/>
            <person name="Dannebaum R.O."/>
            <person name="Kuo R.C."/>
            <person name="Labutti K."/>
            <person name="Haridas S."/>
            <person name="Kuo A."/>
            <person name="Salamov A."/>
            <person name="Ahrendt S.R."/>
            <person name="Lipzen A."/>
            <person name="Sullivan W."/>
            <person name="Andreopoulos W.B."/>
            <person name="Clum A."/>
            <person name="Lindquist E."/>
            <person name="Daum C."/>
            <person name="Ramamoorthy G.K."/>
            <person name="Gryganskyi A."/>
            <person name="Culley D."/>
            <person name="Magnuson J.K."/>
            <person name="James T.Y."/>
            <person name="O'Malley M.A."/>
            <person name="Stajich J.E."/>
            <person name="Spatafora J.W."/>
            <person name="Visel A."/>
            <person name="Grigoriev I.V."/>
        </authorList>
    </citation>
    <scope>NUCLEOTIDE SEQUENCE [LARGE SCALE GENOMIC DNA]</scope>
    <source>
        <strain evidence="3 4">CBS 115471</strain>
    </source>
</reference>
<dbReference type="Pfam" id="PF12796">
    <property type="entry name" value="Ank_2"/>
    <property type="match status" value="1"/>
</dbReference>
<gene>
    <name evidence="3" type="ORF">BCR34DRAFT_96019</name>
</gene>
<dbReference type="SUPFAM" id="SSF48403">
    <property type="entry name" value="Ankyrin repeat"/>
    <property type="match status" value="1"/>
</dbReference>
<keyword evidence="2" id="KW-0040">ANK repeat</keyword>
<dbReference type="PANTHER" id="PTHR24198:SF165">
    <property type="entry name" value="ANKYRIN REPEAT-CONTAINING PROTEIN-RELATED"/>
    <property type="match status" value="1"/>
</dbReference>
<comment type="caution">
    <text evidence="3">The sequence shown here is derived from an EMBL/GenBank/DDBJ whole genome shotgun (WGS) entry which is preliminary data.</text>
</comment>
<dbReference type="Proteomes" id="UP000193144">
    <property type="component" value="Unassembled WGS sequence"/>
</dbReference>
<organism evidence="3 4">
    <name type="scientific">Clohesyomyces aquaticus</name>
    <dbReference type="NCBI Taxonomy" id="1231657"/>
    <lineage>
        <taxon>Eukaryota</taxon>
        <taxon>Fungi</taxon>
        <taxon>Dikarya</taxon>
        <taxon>Ascomycota</taxon>
        <taxon>Pezizomycotina</taxon>
        <taxon>Dothideomycetes</taxon>
        <taxon>Pleosporomycetidae</taxon>
        <taxon>Pleosporales</taxon>
        <taxon>Lindgomycetaceae</taxon>
        <taxon>Clohesyomyces</taxon>
    </lineage>
</organism>
<dbReference type="OrthoDB" id="195446at2759"/>
<accession>A0A1Y2A2N6</accession>
<keyword evidence="4" id="KW-1185">Reference proteome</keyword>
<evidence type="ECO:0000313" key="4">
    <source>
        <dbReference type="Proteomes" id="UP000193144"/>
    </source>
</evidence>
<name>A0A1Y2A2N6_9PLEO</name>
<evidence type="ECO:0000256" key="2">
    <source>
        <dbReference type="ARBA" id="ARBA00023043"/>
    </source>
</evidence>
<dbReference type="InterPro" id="IPR002110">
    <property type="entry name" value="Ankyrin_rpt"/>
</dbReference>